<name>A0AAV7IV73_COTGL</name>
<feature type="compositionally biased region" description="Low complexity" evidence="1">
    <location>
        <begin position="111"/>
        <end position="121"/>
    </location>
</feature>
<comment type="caution">
    <text evidence="2">The sequence shown here is derived from an EMBL/GenBank/DDBJ whole genome shotgun (WGS) entry which is preliminary data.</text>
</comment>
<dbReference type="EMBL" id="JAHXZJ010000747">
    <property type="protein sequence ID" value="KAH0557542.1"/>
    <property type="molecule type" value="Genomic_DNA"/>
</dbReference>
<protein>
    <submittedName>
        <fullName evidence="2">Uncharacterized protein</fullName>
    </submittedName>
</protein>
<feature type="compositionally biased region" description="Pro residues" evidence="1">
    <location>
        <begin position="82"/>
        <end position="110"/>
    </location>
</feature>
<dbReference type="Proteomes" id="UP000826195">
    <property type="component" value="Unassembled WGS sequence"/>
</dbReference>
<feature type="region of interest" description="Disordered" evidence="1">
    <location>
        <begin position="1"/>
        <end position="20"/>
    </location>
</feature>
<keyword evidence="3" id="KW-1185">Reference proteome</keyword>
<evidence type="ECO:0000313" key="2">
    <source>
        <dbReference type="EMBL" id="KAH0557542.1"/>
    </source>
</evidence>
<organism evidence="2 3">
    <name type="scientific">Cotesia glomerata</name>
    <name type="common">Lepidopteran parasitic wasp</name>
    <name type="synonym">Apanteles glomeratus</name>
    <dbReference type="NCBI Taxonomy" id="32391"/>
    <lineage>
        <taxon>Eukaryota</taxon>
        <taxon>Metazoa</taxon>
        <taxon>Ecdysozoa</taxon>
        <taxon>Arthropoda</taxon>
        <taxon>Hexapoda</taxon>
        <taxon>Insecta</taxon>
        <taxon>Pterygota</taxon>
        <taxon>Neoptera</taxon>
        <taxon>Endopterygota</taxon>
        <taxon>Hymenoptera</taxon>
        <taxon>Apocrita</taxon>
        <taxon>Ichneumonoidea</taxon>
        <taxon>Braconidae</taxon>
        <taxon>Microgastrinae</taxon>
        <taxon>Cotesia</taxon>
    </lineage>
</organism>
<evidence type="ECO:0000256" key="1">
    <source>
        <dbReference type="SAM" id="MobiDB-lite"/>
    </source>
</evidence>
<feature type="compositionally biased region" description="Pro residues" evidence="1">
    <location>
        <begin position="122"/>
        <end position="131"/>
    </location>
</feature>
<proteinExistence type="predicted"/>
<gene>
    <name evidence="2" type="ORF">KQX54_007834</name>
</gene>
<feature type="compositionally biased region" description="Basic and acidic residues" evidence="1">
    <location>
        <begin position="1"/>
        <end position="15"/>
    </location>
</feature>
<feature type="region of interest" description="Disordered" evidence="1">
    <location>
        <begin position="62"/>
        <end position="145"/>
    </location>
</feature>
<accession>A0AAV7IV73</accession>
<evidence type="ECO:0000313" key="3">
    <source>
        <dbReference type="Proteomes" id="UP000826195"/>
    </source>
</evidence>
<sequence length="145" mass="16770">MFDKTEEKKCEEEKGPQISERNVYTRMKKIEMELYRLRKSKGEFKKEMKELNDTIKSWMRMIGNNQPLPHDRPTYLPSYTPTVPPPQPPPSYPLQPPPSSYLPPPPPSSYPPLQSSYLPPASLYPPPPSIHLPPQSGHYYPYSNC</sequence>
<reference evidence="2 3" key="1">
    <citation type="journal article" date="2021" name="J. Hered.">
        <title>A chromosome-level genome assembly of the parasitoid wasp, Cotesia glomerata (Hymenoptera: Braconidae).</title>
        <authorList>
            <person name="Pinto B.J."/>
            <person name="Weis J.J."/>
            <person name="Gamble T."/>
            <person name="Ode P.J."/>
            <person name="Paul R."/>
            <person name="Zaspel J.M."/>
        </authorList>
    </citation>
    <scope>NUCLEOTIDE SEQUENCE [LARGE SCALE GENOMIC DNA]</scope>
    <source>
        <strain evidence="2">CgM1</strain>
    </source>
</reference>
<dbReference type="AlphaFoldDB" id="A0AAV7IV73"/>